<feature type="region of interest" description="Disordered" evidence="1">
    <location>
        <begin position="155"/>
        <end position="179"/>
    </location>
</feature>
<keyword evidence="3" id="KW-1185">Reference proteome</keyword>
<dbReference type="Proteomes" id="UP001501578">
    <property type="component" value="Unassembled WGS sequence"/>
</dbReference>
<sequence>MTASRYIEHMALASIPRAPRNPKDHDLDGIRRAIEQFGLLIAGELDDRTGRLVVGHGRLEVLETMKAERAGAPSGVQVADDGEWMVPILRGWESRSDADAEAYLIAANHLSEKGGWHGQGLAEMLASIAAMDAQLLAATGYDTDDLADLEEALNADRPTFDEDDEQLPEPGDADEEDRPTVWGVVVTCENEDQQVELLQRMVKQGYKVRALM</sequence>
<gene>
    <name evidence="2" type="ORF">GCM10009560_15500</name>
</gene>
<evidence type="ECO:0000256" key="1">
    <source>
        <dbReference type="SAM" id="MobiDB-lite"/>
    </source>
</evidence>
<comment type="caution">
    <text evidence="2">The sequence shown here is derived from an EMBL/GenBank/DDBJ whole genome shotgun (WGS) entry which is preliminary data.</text>
</comment>
<organism evidence="2 3">
    <name type="scientific">Nonomuraea longicatena</name>
    <dbReference type="NCBI Taxonomy" id="83682"/>
    <lineage>
        <taxon>Bacteria</taxon>
        <taxon>Bacillati</taxon>
        <taxon>Actinomycetota</taxon>
        <taxon>Actinomycetes</taxon>
        <taxon>Streptosporangiales</taxon>
        <taxon>Streptosporangiaceae</taxon>
        <taxon>Nonomuraea</taxon>
    </lineage>
</organism>
<evidence type="ECO:0000313" key="2">
    <source>
        <dbReference type="EMBL" id="GAA0918490.1"/>
    </source>
</evidence>
<reference evidence="2 3" key="1">
    <citation type="journal article" date="2019" name="Int. J. Syst. Evol. Microbiol.">
        <title>The Global Catalogue of Microorganisms (GCM) 10K type strain sequencing project: providing services to taxonomists for standard genome sequencing and annotation.</title>
        <authorList>
            <consortium name="The Broad Institute Genomics Platform"/>
            <consortium name="The Broad Institute Genome Sequencing Center for Infectious Disease"/>
            <person name="Wu L."/>
            <person name="Ma J."/>
        </authorList>
    </citation>
    <scope>NUCLEOTIDE SEQUENCE [LARGE SCALE GENOMIC DNA]</scope>
    <source>
        <strain evidence="2 3">JCM 11136</strain>
    </source>
</reference>
<evidence type="ECO:0000313" key="3">
    <source>
        <dbReference type="Proteomes" id="UP001501578"/>
    </source>
</evidence>
<proteinExistence type="predicted"/>
<feature type="compositionally biased region" description="Acidic residues" evidence="1">
    <location>
        <begin position="161"/>
        <end position="177"/>
    </location>
</feature>
<protein>
    <recommendedName>
        <fullName evidence="4">ParB/Sulfiredoxin domain-containing protein</fullName>
    </recommendedName>
</protein>
<evidence type="ECO:0008006" key="4">
    <source>
        <dbReference type="Google" id="ProtNLM"/>
    </source>
</evidence>
<dbReference type="EMBL" id="BAAAHQ010000007">
    <property type="protein sequence ID" value="GAA0918490.1"/>
    <property type="molecule type" value="Genomic_DNA"/>
</dbReference>
<dbReference type="RefSeq" id="WP_343949024.1">
    <property type="nucleotide sequence ID" value="NZ_BAAAHQ010000007.1"/>
</dbReference>
<name>A0ABN1NWK3_9ACTN</name>
<accession>A0ABN1NWK3</accession>